<proteinExistence type="predicted"/>
<reference evidence="1 2" key="1">
    <citation type="submission" date="2019-10" db="EMBL/GenBank/DDBJ databases">
        <title>New species of Slilvanegrellaceae.</title>
        <authorList>
            <person name="Pitt A."/>
            <person name="Hahn M.W."/>
        </authorList>
    </citation>
    <scope>NUCLEOTIDE SEQUENCE [LARGE SCALE GENOMIC DNA]</scope>
    <source>
        <strain evidence="1 2">SP-Ram-0.45-NSY-1</strain>
    </source>
</reference>
<gene>
    <name evidence="1" type="ORF">GCL60_01045</name>
</gene>
<name>A0A6N6VVN6_9BACT</name>
<dbReference type="RefSeq" id="WP_153418048.1">
    <property type="nucleotide sequence ID" value="NZ_WFLM01000001.1"/>
</dbReference>
<dbReference type="EMBL" id="WFLM01000001">
    <property type="protein sequence ID" value="KAB8040533.1"/>
    <property type="molecule type" value="Genomic_DNA"/>
</dbReference>
<evidence type="ECO:0000313" key="2">
    <source>
        <dbReference type="Proteomes" id="UP000437748"/>
    </source>
</evidence>
<keyword evidence="2" id="KW-1185">Reference proteome</keyword>
<accession>A0A6N6VVN6</accession>
<evidence type="ECO:0000313" key="1">
    <source>
        <dbReference type="EMBL" id="KAB8040533.1"/>
    </source>
</evidence>
<dbReference type="AlphaFoldDB" id="A0A6N6VVN6"/>
<dbReference type="OrthoDB" id="5288885at2"/>
<protein>
    <submittedName>
        <fullName evidence="1">Uncharacterized protein</fullName>
    </submittedName>
</protein>
<organism evidence="1 2">
    <name type="scientific">Silvanigrella paludirubra</name>
    <dbReference type="NCBI Taxonomy" id="2499159"/>
    <lineage>
        <taxon>Bacteria</taxon>
        <taxon>Pseudomonadati</taxon>
        <taxon>Bdellovibrionota</taxon>
        <taxon>Oligoflexia</taxon>
        <taxon>Silvanigrellales</taxon>
        <taxon>Silvanigrellaceae</taxon>
        <taxon>Silvanigrella</taxon>
    </lineage>
</organism>
<dbReference type="Proteomes" id="UP000437748">
    <property type="component" value="Unassembled WGS sequence"/>
</dbReference>
<comment type="caution">
    <text evidence="1">The sequence shown here is derived from an EMBL/GenBank/DDBJ whole genome shotgun (WGS) entry which is preliminary data.</text>
</comment>
<sequence length="459" mass="53168">MEIENDFEVIFENGISTLKGHLIDSTEIDFLKDPFSKSREISFARLNSVSWLGIQRLYELILNLEDSIKLSNIPPHIYRILLLFPDFGKKVGIKSFQVEVFNKQCDIIKMVMTLDKLVELGNKQGCFAKLTNGETICGSLHHLCRPFFNDYNLPKKNYSSKWCNENQEICNFFYEYSCFTRLVLEICSLAQESTSRLIEESLQNICARVSNLEFSIKNIDPNFSEYKSRYLMSLMPHIHEISKSVVVAINLSSTTFEAVVQTFEALFMRDKLDSSEVFNQMKDFINFSDQLVPIAKNLEDVGVELGDNVLKYGDFGTLHQTFKTFNGDHLTEKSISTIRRKLKLDQYINLTWNDTYNEIKSEFKSIDTELSRCIVALQGFDLVRQVLEHRIAEINIFKENLHLVKSNQMSLEKLKEKILIQIVDRLVTDQEKFSYSFFFPDSTIKENKSKVASGDPVFF</sequence>